<dbReference type="EMBL" id="JAYMYQ010000011">
    <property type="protein sequence ID" value="KAK7305046.1"/>
    <property type="molecule type" value="Genomic_DNA"/>
</dbReference>
<dbReference type="PANTHER" id="PTHR31642:SF175">
    <property type="entry name" value="SPERMIDINE HYDROXYCINNAMOYL TRANSFERASE"/>
    <property type="match status" value="1"/>
</dbReference>
<gene>
    <name evidence="2" type="ORF">VNO77_42945</name>
</gene>
<dbReference type="InterPro" id="IPR050317">
    <property type="entry name" value="Plant_Fungal_Acyltransferase"/>
</dbReference>
<sequence length="455" mass="51714">MVTIKASYTVVPNQPTPRGRLWLSNYDHYARPGHTPLLSIYKAKHNYKDAIEKMRHSLSKILVHFYPIAGRLRLTQSDRMELSCNAKGVAFLEAESTKTIDDYGDFAPSESIKELVPKIDYTQPIEDLPLLFIQVTRFHGDKALALGVGTSHPVFDGVSWTHFLNSWAKVTRGGTLEPHEMPFLDRTVLKFQHSPSTQPCFDHPELKPLSLKLGSSDSIDEQKKKTTSLLLKLSSNQVEMLKNKANDESPKEGSRPYSRYEAIVAHIWRCASKARELDHNQPTQVRFNVDFRNRLNPPLPRNYFGNVLSPTVTPKCYVGDIISKSLSYGAQKIREATEIGTHEYIRSQMNVIVGKEQLDGIKALFLGEGERWRVPFGGNPNLQITSWMSMSVYEADFGWGRPAYFGLGYVFPFDRGIILLGPEGDGSIVVNMHFQITHLQLFKRFFYEDLFTSKL</sequence>
<dbReference type="Gene3D" id="3.30.559.10">
    <property type="entry name" value="Chloramphenicol acetyltransferase-like domain"/>
    <property type="match status" value="2"/>
</dbReference>
<name>A0AAN9PNX6_CANGL</name>
<keyword evidence="3" id="KW-1185">Reference proteome</keyword>
<comment type="caution">
    <text evidence="2">The sequence shown here is derived from an EMBL/GenBank/DDBJ whole genome shotgun (WGS) entry which is preliminary data.</text>
</comment>
<protein>
    <recommendedName>
        <fullName evidence="4">Spermidine hydroxycinnamoyl transferase</fullName>
    </recommendedName>
</protein>
<dbReference type="AlphaFoldDB" id="A0AAN9PNX6"/>
<dbReference type="Pfam" id="PF02458">
    <property type="entry name" value="Transferase"/>
    <property type="match status" value="1"/>
</dbReference>
<evidence type="ECO:0000256" key="1">
    <source>
        <dbReference type="ARBA" id="ARBA00009861"/>
    </source>
</evidence>
<dbReference type="InterPro" id="IPR023213">
    <property type="entry name" value="CAT-like_dom_sf"/>
</dbReference>
<dbReference type="PANTHER" id="PTHR31642">
    <property type="entry name" value="TRICHOTHECENE 3-O-ACETYLTRANSFERASE"/>
    <property type="match status" value="1"/>
</dbReference>
<comment type="similarity">
    <text evidence="1">Belongs to the plant acyltransferase family.</text>
</comment>
<evidence type="ECO:0000313" key="2">
    <source>
        <dbReference type="EMBL" id="KAK7305046.1"/>
    </source>
</evidence>
<evidence type="ECO:0008006" key="4">
    <source>
        <dbReference type="Google" id="ProtNLM"/>
    </source>
</evidence>
<dbReference type="Proteomes" id="UP001367508">
    <property type="component" value="Unassembled WGS sequence"/>
</dbReference>
<reference evidence="2 3" key="1">
    <citation type="submission" date="2024-01" db="EMBL/GenBank/DDBJ databases">
        <title>The genomes of 5 underutilized Papilionoideae crops provide insights into root nodulation and disease resistanc.</title>
        <authorList>
            <person name="Jiang F."/>
        </authorList>
    </citation>
    <scope>NUCLEOTIDE SEQUENCE [LARGE SCALE GENOMIC DNA]</scope>
    <source>
        <strain evidence="2">LVBAO_FW01</strain>
        <tissue evidence="2">Leaves</tissue>
    </source>
</reference>
<organism evidence="2 3">
    <name type="scientific">Canavalia gladiata</name>
    <name type="common">Sword bean</name>
    <name type="synonym">Dolichos gladiatus</name>
    <dbReference type="NCBI Taxonomy" id="3824"/>
    <lineage>
        <taxon>Eukaryota</taxon>
        <taxon>Viridiplantae</taxon>
        <taxon>Streptophyta</taxon>
        <taxon>Embryophyta</taxon>
        <taxon>Tracheophyta</taxon>
        <taxon>Spermatophyta</taxon>
        <taxon>Magnoliopsida</taxon>
        <taxon>eudicotyledons</taxon>
        <taxon>Gunneridae</taxon>
        <taxon>Pentapetalae</taxon>
        <taxon>rosids</taxon>
        <taxon>fabids</taxon>
        <taxon>Fabales</taxon>
        <taxon>Fabaceae</taxon>
        <taxon>Papilionoideae</taxon>
        <taxon>50 kb inversion clade</taxon>
        <taxon>NPAAA clade</taxon>
        <taxon>indigoferoid/millettioid clade</taxon>
        <taxon>Phaseoleae</taxon>
        <taxon>Canavalia</taxon>
    </lineage>
</organism>
<dbReference type="GO" id="GO:0016747">
    <property type="term" value="F:acyltransferase activity, transferring groups other than amino-acyl groups"/>
    <property type="evidence" value="ECO:0007669"/>
    <property type="project" value="TreeGrafter"/>
</dbReference>
<proteinExistence type="inferred from homology"/>
<evidence type="ECO:0000313" key="3">
    <source>
        <dbReference type="Proteomes" id="UP001367508"/>
    </source>
</evidence>
<accession>A0AAN9PNX6</accession>